<evidence type="ECO:0000313" key="1">
    <source>
        <dbReference type="EMBL" id="VWB61261.1"/>
    </source>
</evidence>
<dbReference type="InterPro" id="IPR007833">
    <property type="entry name" value="Capsule_polysaccharide_synth"/>
</dbReference>
<protein>
    <submittedName>
        <fullName evidence="1">Capsule polysaccharide export protein</fullName>
    </submittedName>
</protein>
<dbReference type="EMBL" id="CABVPY010000015">
    <property type="protein sequence ID" value="VWB61261.1"/>
    <property type="molecule type" value="Genomic_DNA"/>
</dbReference>
<dbReference type="RefSeq" id="WP_174940619.1">
    <property type="nucleotide sequence ID" value="NZ_CABVPY010000015.1"/>
</dbReference>
<accession>A0A6P2KYX9</accession>
<dbReference type="AlphaFoldDB" id="A0A6P2KYX9"/>
<dbReference type="GO" id="GO:0000271">
    <property type="term" value="P:polysaccharide biosynthetic process"/>
    <property type="evidence" value="ECO:0007669"/>
    <property type="project" value="InterPro"/>
</dbReference>
<dbReference type="Proteomes" id="UP000494170">
    <property type="component" value="Unassembled WGS sequence"/>
</dbReference>
<gene>
    <name evidence="1" type="ORF">BLA6863_02850</name>
</gene>
<name>A0A6P2KYX9_BURL3</name>
<evidence type="ECO:0000313" key="2">
    <source>
        <dbReference type="Proteomes" id="UP000494170"/>
    </source>
</evidence>
<dbReference type="GO" id="GO:0015774">
    <property type="term" value="P:polysaccharide transport"/>
    <property type="evidence" value="ECO:0007669"/>
    <property type="project" value="InterPro"/>
</dbReference>
<reference evidence="1 2" key="1">
    <citation type="submission" date="2019-09" db="EMBL/GenBank/DDBJ databases">
        <authorList>
            <person name="Depoorter E."/>
        </authorList>
    </citation>
    <scope>NUCLEOTIDE SEQUENCE [LARGE SCALE GENOMIC DNA]</scope>
    <source>
        <strain evidence="1">LMG 6863</strain>
    </source>
</reference>
<sequence length="680" mass="75901">MSAAPLSPARDPEQTTLDLRNMTRKSRFLGWLLRRADYIWVDRRPARILFQLVRMLGAHPKAAYPGLISIKGNRDTPLLSWFVLPSSGRRPPTLADAINHALANKKTAPPSPNLTELMKRVLDTHALDPARKTPICPADLFERAGSTRVLLVDERTHSGLEEMSARERRAAFDTLITTARNAHPQAEFLLARTNAHGAGRWLSSCVHMPSDLRSLDVRNSLCAAIRHVDHVYTISAPEGMHALLSGVPTHTFGRPYYAGWGLTSDHADMPERRARPTLATLFDIVFLQLSHYLDPVTQEHGSLESLLDIVELQRSVTSRFAALGNVAGIGFQWWKRPFATPFLNAGGCSLRWLPNLRSLSADECAALWGARSAKDLPAGRRHIRIEDGFLHSNGLGSDMIAPRSQVIDTRGLYFDSSRPSDLTALLNESTFSDAELSRAAALRARILRTGLAKYNLGRRKPAWQPSPDKLIVLVPGQVADDASIRLGTRNISTLTELLEVVRARRPDACIVYKPHPDVLSGNRKGLLDAQRIVDIVDTDSDLVSLIDLADEVHTLSSLAGFDALLRGKAVFTYGIPFYAGWGLTHDALAPLPWRHRILTLDMLTAGALLRYPIYWDWRLNLFTTPEAIVRELAPLAANPLRKISRDPTRPVLKAFRWTRNAVHHLSWRWQHARKTARTDI</sequence>
<organism evidence="1 2">
    <name type="scientific">Burkholderia lata (strain ATCC 17760 / DSM 23089 / LMG 22485 / NCIMB 9086 / R18194 / 383)</name>
    <dbReference type="NCBI Taxonomy" id="482957"/>
    <lineage>
        <taxon>Bacteria</taxon>
        <taxon>Pseudomonadati</taxon>
        <taxon>Pseudomonadota</taxon>
        <taxon>Betaproteobacteria</taxon>
        <taxon>Burkholderiales</taxon>
        <taxon>Burkholderiaceae</taxon>
        <taxon>Burkholderia</taxon>
        <taxon>Burkholderia cepacia complex</taxon>
    </lineage>
</organism>
<proteinExistence type="predicted"/>
<dbReference type="CDD" id="cd16439">
    <property type="entry name" value="beta_Kdo_transferase_KpsC_2"/>
    <property type="match status" value="1"/>
</dbReference>
<dbReference type="Pfam" id="PF05159">
    <property type="entry name" value="Capsule_synth"/>
    <property type="match status" value="2"/>
</dbReference>